<dbReference type="Gene3D" id="3.40.50.1360">
    <property type="match status" value="1"/>
</dbReference>
<gene>
    <name evidence="5" type="ORF">KL86DPRO_10704</name>
</gene>
<proteinExistence type="predicted"/>
<evidence type="ECO:0000256" key="1">
    <source>
        <dbReference type="ARBA" id="ARBA00023015"/>
    </source>
</evidence>
<dbReference type="SMART" id="SM00420">
    <property type="entry name" value="HTH_DEOR"/>
    <property type="match status" value="1"/>
</dbReference>
<dbReference type="InterPro" id="IPR018356">
    <property type="entry name" value="Tscrpt_reg_HTH_DeoR_CS"/>
</dbReference>
<dbReference type="SUPFAM" id="SSF100950">
    <property type="entry name" value="NagB/RpiA/CoA transferase-like"/>
    <property type="match status" value="1"/>
</dbReference>
<keyword evidence="1" id="KW-0805">Transcription regulation</keyword>
<accession>A0A212J4U3</accession>
<dbReference type="PRINTS" id="PR00037">
    <property type="entry name" value="HTHLACR"/>
</dbReference>
<dbReference type="PROSITE" id="PS00894">
    <property type="entry name" value="HTH_DEOR_1"/>
    <property type="match status" value="1"/>
</dbReference>
<dbReference type="InterPro" id="IPR014036">
    <property type="entry name" value="DeoR-like_C"/>
</dbReference>
<evidence type="ECO:0000256" key="3">
    <source>
        <dbReference type="ARBA" id="ARBA00023163"/>
    </source>
</evidence>
<dbReference type="EMBL" id="FLUQ01000001">
    <property type="protein sequence ID" value="SBV94479.1"/>
    <property type="molecule type" value="Genomic_DNA"/>
</dbReference>
<keyword evidence="2" id="KW-0238">DNA-binding</keyword>
<sequence length="269" mass="29063">MLPARRRSEMAVFIQQNGGVDTDTLARHFGISVMTARRDLKILEQENMLKRTWGGAVPPHFLSHEIPYASKAATMLEAKKAIAAVAAELVQDESCIMLDAGTTTLELADLLRGRTVTVITPDLQIALLLSSSPTVTVYVTGGWIDPLSRSCNDQSAVDYLSQLSVTQAFIGTNVWDAKHGATTSSTAKMRVKRQMIACAEQAVLLADSSKFGTFSTWAVGELADFSCIISDSGLPRKSRESIATAEGVLRLASFVPEPESTVSKRAEMP</sequence>
<dbReference type="PANTHER" id="PTHR30363:SF58">
    <property type="entry name" value="REGULATORY PROTEIN, DEOR FAMILY"/>
    <property type="match status" value="1"/>
</dbReference>
<keyword evidence="3" id="KW-0804">Transcription</keyword>
<dbReference type="GO" id="GO:0003677">
    <property type="term" value="F:DNA binding"/>
    <property type="evidence" value="ECO:0007669"/>
    <property type="project" value="UniProtKB-KW"/>
</dbReference>
<dbReference type="InterPro" id="IPR050313">
    <property type="entry name" value="Carb_Metab_HTH_regulators"/>
</dbReference>
<dbReference type="InterPro" id="IPR037171">
    <property type="entry name" value="NagB/RpiA_transferase-like"/>
</dbReference>
<dbReference type="SMART" id="SM01134">
    <property type="entry name" value="DeoRC"/>
    <property type="match status" value="1"/>
</dbReference>
<name>A0A212J4U3_9DELT</name>
<dbReference type="SUPFAM" id="SSF46785">
    <property type="entry name" value="Winged helix' DNA-binding domain"/>
    <property type="match status" value="1"/>
</dbReference>
<dbReference type="AlphaFoldDB" id="A0A212J4U3"/>
<dbReference type="Gene3D" id="1.10.10.10">
    <property type="entry name" value="Winged helix-like DNA-binding domain superfamily/Winged helix DNA-binding domain"/>
    <property type="match status" value="1"/>
</dbReference>
<dbReference type="PANTHER" id="PTHR30363">
    <property type="entry name" value="HTH-TYPE TRANSCRIPTIONAL REGULATOR SRLR-RELATED"/>
    <property type="match status" value="1"/>
</dbReference>
<reference evidence="5" key="1">
    <citation type="submission" date="2016-04" db="EMBL/GenBank/DDBJ databases">
        <authorList>
            <person name="Evans L.H."/>
            <person name="Alamgir A."/>
            <person name="Owens N."/>
            <person name="Weber N.D."/>
            <person name="Virtaneva K."/>
            <person name="Barbian K."/>
            <person name="Babar A."/>
            <person name="Rosenke K."/>
        </authorList>
    </citation>
    <scope>NUCLEOTIDE SEQUENCE</scope>
    <source>
        <strain evidence="5">86</strain>
    </source>
</reference>
<protein>
    <submittedName>
        <fullName evidence="5">DeoR-family transcriptional regulator</fullName>
    </submittedName>
</protein>
<dbReference type="InterPro" id="IPR036390">
    <property type="entry name" value="WH_DNA-bd_sf"/>
</dbReference>
<dbReference type="InterPro" id="IPR001034">
    <property type="entry name" value="DeoR_HTH"/>
</dbReference>
<feature type="domain" description="HTH deoR-type" evidence="4">
    <location>
        <begin position="3"/>
        <end position="58"/>
    </location>
</feature>
<dbReference type="Pfam" id="PF00455">
    <property type="entry name" value="DeoRC"/>
    <property type="match status" value="1"/>
</dbReference>
<dbReference type="PROSITE" id="PS51000">
    <property type="entry name" value="HTH_DEOR_2"/>
    <property type="match status" value="1"/>
</dbReference>
<evidence type="ECO:0000259" key="4">
    <source>
        <dbReference type="PROSITE" id="PS51000"/>
    </source>
</evidence>
<dbReference type="InterPro" id="IPR036388">
    <property type="entry name" value="WH-like_DNA-bd_sf"/>
</dbReference>
<dbReference type="GO" id="GO:0003700">
    <property type="term" value="F:DNA-binding transcription factor activity"/>
    <property type="evidence" value="ECO:0007669"/>
    <property type="project" value="InterPro"/>
</dbReference>
<evidence type="ECO:0000256" key="2">
    <source>
        <dbReference type="ARBA" id="ARBA00023125"/>
    </source>
</evidence>
<evidence type="ECO:0000313" key="5">
    <source>
        <dbReference type="EMBL" id="SBV94479.1"/>
    </source>
</evidence>
<dbReference type="Pfam" id="PF08220">
    <property type="entry name" value="HTH_DeoR"/>
    <property type="match status" value="1"/>
</dbReference>
<organism evidence="5">
    <name type="scientific">uncultured delta proteobacterium</name>
    <dbReference type="NCBI Taxonomy" id="34034"/>
    <lineage>
        <taxon>Bacteria</taxon>
        <taxon>Deltaproteobacteria</taxon>
        <taxon>environmental samples</taxon>
    </lineage>
</organism>